<evidence type="ECO:0000313" key="4">
    <source>
        <dbReference type="Proteomes" id="UP000223968"/>
    </source>
</evidence>
<sequence length="428" mass="47425">MASYKVFEDPQQNPLICPDSPFLDQSSTTTATMKTSIPSEVWENKRAEIATLYKEEEWPLKQVIKKIRSDDFNPTETQLRSRLKKWGVTKPSRQKRKKQGEGPTPCPTIKHPGRLELTTMNEHSTSQATSFSDRLAWNDMKGWAVTPGYSQSPMLKNSSFLEGQRLATDWSSSNNMLNDNQCGSHPPYSLQHFTTPSPLSSINSFGHQHPATSSMVRNAVNAPISCNTGFATSGTPISSSDSFVKTYSNEWASQASPMNTESSPLTPWSYGNSDVSQSCGPNFLSMNEGSPPSGDFIEYKDDLIPSDDYAQSYENTQPMSPNADLDLIQLDPVIQHWRRAATTHVRPDGAGIISPRVGRHPLIRRRPEMRGKKGSSSSKQHLSTMQSNSNMATQHPSLPSLSVSIAENNSNCQTTEDRLTEQYAGLTT</sequence>
<comment type="caution">
    <text evidence="3">The sequence shown here is derived from an EMBL/GenBank/DDBJ whole genome shotgun (WGS) entry which is preliminary data.</text>
</comment>
<evidence type="ECO:0000256" key="1">
    <source>
        <dbReference type="SAM" id="MobiDB-lite"/>
    </source>
</evidence>
<organism evidence="3 4">
    <name type="scientific">Helicocarpus griseus UAMH5409</name>
    <dbReference type="NCBI Taxonomy" id="1447875"/>
    <lineage>
        <taxon>Eukaryota</taxon>
        <taxon>Fungi</taxon>
        <taxon>Dikarya</taxon>
        <taxon>Ascomycota</taxon>
        <taxon>Pezizomycotina</taxon>
        <taxon>Eurotiomycetes</taxon>
        <taxon>Eurotiomycetidae</taxon>
        <taxon>Onygenales</taxon>
        <taxon>Ajellomycetaceae</taxon>
        <taxon>Helicocarpus</taxon>
    </lineage>
</organism>
<feature type="compositionally biased region" description="Polar residues" evidence="1">
    <location>
        <begin position="374"/>
        <end position="397"/>
    </location>
</feature>
<dbReference type="OrthoDB" id="5308957at2759"/>
<dbReference type="Proteomes" id="UP000223968">
    <property type="component" value="Unassembled WGS sequence"/>
</dbReference>
<protein>
    <recommendedName>
        <fullName evidence="2">Clr5 domain-containing protein</fullName>
    </recommendedName>
</protein>
<evidence type="ECO:0000259" key="2">
    <source>
        <dbReference type="Pfam" id="PF14420"/>
    </source>
</evidence>
<dbReference type="InterPro" id="IPR025676">
    <property type="entry name" value="Clr5_dom"/>
</dbReference>
<proteinExistence type="predicted"/>
<gene>
    <name evidence="3" type="ORF">AJ79_05504</name>
</gene>
<feature type="region of interest" description="Disordered" evidence="1">
    <location>
        <begin position="409"/>
        <end position="428"/>
    </location>
</feature>
<name>A0A2B7XMF6_9EURO</name>
<dbReference type="EMBL" id="PDNB01000088">
    <property type="protein sequence ID" value="PGH10149.1"/>
    <property type="molecule type" value="Genomic_DNA"/>
</dbReference>
<dbReference type="Pfam" id="PF14420">
    <property type="entry name" value="Clr5"/>
    <property type="match status" value="1"/>
</dbReference>
<feature type="region of interest" description="Disordered" evidence="1">
    <location>
        <begin position="364"/>
        <end position="397"/>
    </location>
</feature>
<feature type="domain" description="Clr5" evidence="2">
    <location>
        <begin position="39"/>
        <end position="90"/>
    </location>
</feature>
<accession>A0A2B7XMF6</accession>
<keyword evidence="4" id="KW-1185">Reference proteome</keyword>
<dbReference type="AlphaFoldDB" id="A0A2B7XMF6"/>
<feature type="region of interest" description="Disordered" evidence="1">
    <location>
        <begin position="75"/>
        <end position="112"/>
    </location>
</feature>
<reference evidence="3 4" key="1">
    <citation type="submission" date="2017-10" db="EMBL/GenBank/DDBJ databases">
        <title>Comparative genomics in systemic dimorphic fungi from Ajellomycetaceae.</title>
        <authorList>
            <person name="Munoz J.F."/>
            <person name="Mcewen J.G."/>
            <person name="Clay O.K."/>
            <person name="Cuomo C.A."/>
        </authorList>
    </citation>
    <scope>NUCLEOTIDE SEQUENCE [LARGE SCALE GENOMIC DNA]</scope>
    <source>
        <strain evidence="3 4">UAMH5409</strain>
    </source>
</reference>
<evidence type="ECO:0000313" key="3">
    <source>
        <dbReference type="EMBL" id="PGH10149.1"/>
    </source>
</evidence>
<feature type="compositionally biased region" description="Basic residues" evidence="1">
    <location>
        <begin position="81"/>
        <end position="98"/>
    </location>
</feature>